<gene>
    <name evidence="2" type="ORF">c0_g1_i1</name>
</gene>
<proteinExistence type="predicted"/>
<feature type="transmembrane region" description="Helical" evidence="1">
    <location>
        <begin position="29"/>
        <end position="48"/>
    </location>
</feature>
<reference evidence="2" key="1">
    <citation type="submission" date="2015-06" db="EMBL/GenBank/DDBJ databases">
        <authorList>
            <person name="Hoefler B.C."/>
            <person name="Straight P.D."/>
        </authorList>
    </citation>
    <scope>NUCLEOTIDE SEQUENCE</scope>
</reference>
<feature type="non-terminal residue" evidence="2">
    <location>
        <position position="1"/>
    </location>
</feature>
<evidence type="ECO:0000256" key="1">
    <source>
        <dbReference type="SAM" id="Phobius"/>
    </source>
</evidence>
<evidence type="ECO:0000313" key="2">
    <source>
        <dbReference type="EMBL" id="JAI31240.1"/>
    </source>
</evidence>
<dbReference type="OrthoDB" id="8023526at2759"/>
<dbReference type="EMBL" id="GDHF01021074">
    <property type="protein sequence ID" value="JAI31240.1"/>
    <property type="molecule type" value="Transcribed_RNA"/>
</dbReference>
<name>A0A0K8UY48_BACLA</name>
<dbReference type="AlphaFoldDB" id="A0A0K8UY48"/>
<organism evidence="2">
    <name type="scientific">Bactrocera latifrons</name>
    <name type="common">Malaysian fruit fly</name>
    <name type="synonym">Chaetodacus latifrons</name>
    <dbReference type="NCBI Taxonomy" id="174628"/>
    <lineage>
        <taxon>Eukaryota</taxon>
        <taxon>Metazoa</taxon>
        <taxon>Ecdysozoa</taxon>
        <taxon>Arthropoda</taxon>
        <taxon>Hexapoda</taxon>
        <taxon>Insecta</taxon>
        <taxon>Pterygota</taxon>
        <taxon>Neoptera</taxon>
        <taxon>Endopterygota</taxon>
        <taxon>Diptera</taxon>
        <taxon>Brachycera</taxon>
        <taxon>Muscomorpha</taxon>
        <taxon>Tephritoidea</taxon>
        <taxon>Tephritidae</taxon>
        <taxon>Bactrocera</taxon>
        <taxon>Bactrocera</taxon>
    </lineage>
</organism>
<sequence>GTDDLEHKSTFDSRSSKQLFTPQQLNNKMRMLFMFSFSLVMAYASPLLKSKELYRKVKNHMFGVNMDCGHCGGIHTVQPMGMAPMPNVYAEAYNPTIQLHGESAAVSSASNVYNSQEYAPAHMNHFLNANGGRTHHFRSDERPAPALNYANNHYAQVENAAAASTAIDHSSSTLWQHEENAQAASRAQQLTVHGGGAVPPVPASPVWIEGGQYNAYSPLGATAAAQSASSAWSQQNGNYGQNNGHGVAFAHASSTSWSSNNSG</sequence>
<keyword evidence="1" id="KW-0812">Transmembrane</keyword>
<accession>A0A0K8UY48</accession>
<keyword evidence="1" id="KW-1133">Transmembrane helix</keyword>
<protein>
    <submittedName>
        <fullName evidence="2">Uncharacterized protein</fullName>
    </submittedName>
</protein>
<keyword evidence="1" id="KW-0472">Membrane</keyword>